<comment type="caution">
    <text evidence="2">The sequence shown here is derived from an EMBL/GenBank/DDBJ whole genome shotgun (WGS) entry which is preliminary data.</text>
</comment>
<dbReference type="PANTHER" id="PTHR24148">
    <property type="entry name" value="ANKYRIN REPEAT DOMAIN-CONTAINING PROTEIN 39 HOMOLOG-RELATED"/>
    <property type="match status" value="1"/>
</dbReference>
<sequence>MAMRDASTQTEATGPLVQFARFDNGKLRLFSAHTHELRYFAISHVWGDIGWRKIPGIDGEFLVSAQKVDFIVNQLPDLVGDTPFWMDTLTVDQRNQAEVIATVQNIPAIFRDAGKTIAVRENDGFYACCADAIRDARSIEEFRNQMFEHCEIHKDHVQEETYLKRLWTLQEILLSDTVQFVAIRGGNMDPIRPFSRMISTIHPLEVLGASFFENISFDCVLVFSKAYVMQEVILRLPAPLRTRRDSIYNDLFPMVHAASNRRASKPRDYIFATMPQFPWYHYPKNAERMEFGDIFLDYWEQASKNGFLSACKMKASMIEPQVRRDLGKSWLPSEIQPEPACLGDFLKLLGGQLPGKSAHTGTNIHVTRPVCISPFEYDHPSDIIEFIARMTQRSHFRFCLSCSTGEIPKDQGLKNIPWENNLKDINMLDWLQDVLGQNQSVLPFDSQAGNEIFSNDMRSQGASQANHFHPDELEVARDYLYTIFFYKNANPTEDNAWWPGVRDSLCRLFEIAPASHRLLPILLLMTATICCGMPVSATAWLMRFFIPIHVQFGEISHIGLLARHENLQGHPTPRTMLCVGQHLPVAPLLAGEGLHETFFPIPRRHDPKRNVCFGQELVLIDPEDRAPIGLLPDILHADMDEHELWTNIKILYDEIAEDGIRIVPLSDL</sequence>
<keyword evidence="3" id="KW-1185">Reference proteome</keyword>
<dbReference type="EMBL" id="ML986578">
    <property type="protein sequence ID" value="KAF2271150.1"/>
    <property type="molecule type" value="Genomic_DNA"/>
</dbReference>
<name>A0A9P4TS92_9PLEO</name>
<dbReference type="OrthoDB" id="2788050at2759"/>
<protein>
    <recommendedName>
        <fullName evidence="1">Heterokaryon incompatibility domain-containing protein</fullName>
    </recommendedName>
</protein>
<gene>
    <name evidence="2" type="ORF">CC78DRAFT_573527</name>
</gene>
<dbReference type="InterPro" id="IPR010730">
    <property type="entry name" value="HET"/>
</dbReference>
<dbReference type="AlphaFoldDB" id="A0A9P4TS92"/>
<reference evidence="3" key="1">
    <citation type="journal article" date="2020" name="Stud. Mycol.">
        <title>101 Dothideomycetes genomes: A test case for predicting lifestyles and emergence of pathogens.</title>
        <authorList>
            <person name="Haridas S."/>
            <person name="Albert R."/>
            <person name="Binder M."/>
            <person name="Bloem J."/>
            <person name="LaButti K."/>
            <person name="Salamov A."/>
            <person name="Andreopoulos B."/>
            <person name="Baker S."/>
            <person name="Barry K."/>
            <person name="Bills G."/>
            <person name="Bluhm B."/>
            <person name="Cannon C."/>
            <person name="Castanera R."/>
            <person name="Culley D."/>
            <person name="Daum C."/>
            <person name="Ezra D."/>
            <person name="Gonzalez J."/>
            <person name="Henrissat B."/>
            <person name="Kuo A."/>
            <person name="Liang C."/>
            <person name="Lipzen A."/>
            <person name="Lutzoni F."/>
            <person name="Magnuson J."/>
            <person name="Mondo S."/>
            <person name="Nolan M."/>
            <person name="Ohm R."/>
            <person name="Pangilinan J."/>
            <person name="Park H.-J."/>
            <person name="Ramirez L."/>
            <person name="Alfaro M."/>
            <person name="Sun H."/>
            <person name="Tritt A."/>
            <person name="Yoshinaga Y."/>
            <person name="Zwiers L.-H."/>
            <person name="Turgeon B."/>
            <person name="Goodwin S."/>
            <person name="Spatafora J."/>
            <person name="Crous P."/>
            <person name="Grigoriev I."/>
        </authorList>
    </citation>
    <scope>NUCLEOTIDE SEQUENCE [LARGE SCALE GENOMIC DNA]</scope>
    <source>
        <strain evidence="3">CBS 304.66</strain>
    </source>
</reference>
<dbReference type="Pfam" id="PF06985">
    <property type="entry name" value="HET"/>
    <property type="match status" value="1"/>
</dbReference>
<organism evidence="2 3">
    <name type="scientific">Lojkania enalia</name>
    <dbReference type="NCBI Taxonomy" id="147567"/>
    <lineage>
        <taxon>Eukaryota</taxon>
        <taxon>Fungi</taxon>
        <taxon>Dikarya</taxon>
        <taxon>Ascomycota</taxon>
        <taxon>Pezizomycotina</taxon>
        <taxon>Dothideomycetes</taxon>
        <taxon>Pleosporomycetidae</taxon>
        <taxon>Pleosporales</taxon>
        <taxon>Pleosporales incertae sedis</taxon>
        <taxon>Lojkania</taxon>
    </lineage>
</organism>
<feature type="domain" description="Heterokaryon incompatibility" evidence="1">
    <location>
        <begin position="39"/>
        <end position="171"/>
    </location>
</feature>
<evidence type="ECO:0000313" key="2">
    <source>
        <dbReference type="EMBL" id="KAF2271150.1"/>
    </source>
</evidence>
<dbReference type="Proteomes" id="UP000800093">
    <property type="component" value="Unassembled WGS sequence"/>
</dbReference>
<evidence type="ECO:0000313" key="3">
    <source>
        <dbReference type="Proteomes" id="UP000800093"/>
    </source>
</evidence>
<evidence type="ECO:0000259" key="1">
    <source>
        <dbReference type="Pfam" id="PF06985"/>
    </source>
</evidence>
<accession>A0A9P4TS92</accession>
<dbReference type="PANTHER" id="PTHR24148:SF64">
    <property type="entry name" value="HETEROKARYON INCOMPATIBILITY DOMAIN-CONTAINING PROTEIN"/>
    <property type="match status" value="1"/>
</dbReference>
<proteinExistence type="predicted"/>
<dbReference type="InterPro" id="IPR052895">
    <property type="entry name" value="HetReg/Transcr_Mod"/>
</dbReference>